<reference evidence="2" key="1">
    <citation type="submission" date="2025-08" db="UniProtKB">
        <authorList>
            <consortium name="RefSeq"/>
        </authorList>
    </citation>
    <scope>IDENTIFICATION</scope>
    <source>
        <tissue evidence="2">Silk gland</tissue>
    </source>
</reference>
<dbReference type="KEGG" id="bman:114246176"/>
<keyword evidence="1" id="KW-1185">Reference proteome</keyword>
<sequence length="169" mass="18368">MCWKQEALGVIRSGLQRYGNTEVLRPAVMLAVKLCDHPAADVRNAAGDVAKKAFEKLCEDHEQSAPKRQRSSLTPVLRVAQGADGYTGSLLRGLGQGLTGDIQGLSTTSFHARFTECFYLAICLPILHSKTPPDVTSAVWNMTRMLFAAAKGQDGLARSRLRDEPLDLG</sequence>
<dbReference type="RefSeq" id="XP_028034392.1">
    <property type="nucleotide sequence ID" value="XM_028178591.1"/>
</dbReference>
<evidence type="ECO:0000313" key="1">
    <source>
        <dbReference type="Proteomes" id="UP000504629"/>
    </source>
</evidence>
<evidence type="ECO:0000313" key="2">
    <source>
        <dbReference type="RefSeq" id="XP_028034392.1"/>
    </source>
</evidence>
<dbReference type="AlphaFoldDB" id="A0A6J2K061"/>
<gene>
    <name evidence="2" type="primary">LOC114246176</name>
</gene>
<protein>
    <submittedName>
        <fullName evidence="2">Uncharacterized protein LOC114246176</fullName>
    </submittedName>
</protein>
<proteinExistence type="predicted"/>
<accession>A0A6J2K061</accession>
<name>A0A6J2K061_BOMMA</name>
<dbReference type="Proteomes" id="UP000504629">
    <property type="component" value="Unplaced"/>
</dbReference>
<organism evidence="1 2">
    <name type="scientific">Bombyx mandarina</name>
    <name type="common">Wild silk moth</name>
    <name type="synonym">Wild silkworm</name>
    <dbReference type="NCBI Taxonomy" id="7092"/>
    <lineage>
        <taxon>Eukaryota</taxon>
        <taxon>Metazoa</taxon>
        <taxon>Ecdysozoa</taxon>
        <taxon>Arthropoda</taxon>
        <taxon>Hexapoda</taxon>
        <taxon>Insecta</taxon>
        <taxon>Pterygota</taxon>
        <taxon>Neoptera</taxon>
        <taxon>Endopterygota</taxon>
        <taxon>Lepidoptera</taxon>
        <taxon>Glossata</taxon>
        <taxon>Ditrysia</taxon>
        <taxon>Bombycoidea</taxon>
        <taxon>Bombycidae</taxon>
        <taxon>Bombycinae</taxon>
        <taxon>Bombyx</taxon>
    </lineage>
</organism>
<dbReference type="GeneID" id="114246176"/>